<feature type="domain" description="ABC transporter" evidence="7">
    <location>
        <begin position="5"/>
        <end position="236"/>
    </location>
</feature>
<evidence type="ECO:0000313" key="9">
    <source>
        <dbReference type="Proteomes" id="UP000004367"/>
    </source>
</evidence>
<dbReference type="GO" id="GO:0005886">
    <property type="term" value="C:plasma membrane"/>
    <property type="evidence" value="ECO:0007669"/>
    <property type="project" value="UniProtKB-SubCell"/>
</dbReference>
<dbReference type="GO" id="GO:0016887">
    <property type="term" value="F:ATP hydrolysis activity"/>
    <property type="evidence" value="ECO:0007669"/>
    <property type="project" value="InterPro"/>
</dbReference>
<dbReference type="PANTHER" id="PTHR42711:SF5">
    <property type="entry name" value="ABC TRANSPORTER ATP-BINDING PROTEIN NATA"/>
    <property type="match status" value="1"/>
</dbReference>
<accession>H5UQL0</accession>
<evidence type="ECO:0000313" key="8">
    <source>
        <dbReference type="EMBL" id="GAB48018.1"/>
    </source>
</evidence>
<keyword evidence="6" id="KW-0046">Antibiotic resistance</keyword>
<organism evidence="8 9">
    <name type="scientific">Mobilicoccus pelagius NBRC 104925</name>
    <dbReference type="NCBI Taxonomy" id="1089455"/>
    <lineage>
        <taxon>Bacteria</taxon>
        <taxon>Bacillati</taxon>
        <taxon>Actinomycetota</taxon>
        <taxon>Actinomycetes</taxon>
        <taxon>Micrococcales</taxon>
        <taxon>Dermatophilaceae</taxon>
        <taxon>Mobilicoccus</taxon>
    </lineage>
</organism>
<gene>
    <name evidence="8" type="ORF">MOPEL_032_00600</name>
</gene>
<dbReference type="InterPro" id="IPR027417">
    <property type="entry name" value="P-loop_NTPase"/>
</dbReference>
<comment type="caution">
    <text evidence="8">The sequence shown here is derived from an EMBL/GenBank/DDBJ whole genome shotgun (WGS) entry which is preliminary data.</text>
</comment>
<comment type="subcellular location">
    <subcellularLocation>
        <location evidence="1">Cell membrane</location>
        <topology evidence="1">Peripheral membrane protein</topology>
    </subcellularLocation>
</comment>
<evidence type="ECO:0000256" key="3">
    <source>
        <dbReference type="ARBA" id="ARBA00022448"/>
    </source>
</evidence>
<dbReference type="SMART" id="SM00382">
    <property type="entry name" value="AAA"/>
    <property type="match status" value="1"/>
</dbReference>
<dbReference type="InterPro" id="IPR003439">
    <property type="entry name" value="ABC_transporter-like_ATP-bd"/>
</dbReference>
<protein>
    <submittedName>
        <fullName evidence="8">Putative ABC transporter ATP-binding protein</fullName>
    </submittedName>
</protein>
<dbReference type="RefSeq" id="WP_009481916.1">
    <property type="nucleotide sequence ID" value="NZ_BAFE01000030.1"/>
</dbReference>
<dbReference type="EMBL" id="BAFE01000030">
    <property type="protein sequence ID" value="GAB48018.1"/>
    <property type="molecule type" value="Genomic_DNA"/>
</dbReference>
<evidence type="ECO:0000256" key="1">
    <source>
        <dbReference type="ARBA" id="ARBA00004202"/>
    </source>
</evidence>
<keyword evidence="3" id="KW-0813">Transport</keyword>
<keyword evidence="9" id="KW-1185">Reference proteome</keyword>
<evidence type="ECO:0000259" key="7">
    <source>
        <dbReference type="PROSITE" id="PS50893"/>
    </source>
</evidence>
<dbReference type="GO" id="GO:0046677">
    <property type="term" value="P:response to antibiotic"/>
    <property type="evidence" value="ECO:0007669"/>
    <property type="project" value="UniProtKB-KW"/>
</dbReference>
<name>H5UQL0_9MICO</name>
<dbReference type="Proteomes" id="UP000004367">
    <property type="component" value="Unassembled WGS sequence"/>
</dbReference>
<proteinExistence type="inferred from homology"/>
<dbReference type="eggNOG" id="COG1131">
    <property type="taxonomic scope" value="Bacteria"/>
</dbReference>
<reference evidence="8 9" key="1">
    <citation type="submission" date="2012-02" db="EMBL/GenBank/DDBJ databases">
        <title>Whole genome shotgun sequence of Mobilicoccus pelagius NBRC 104925.</title>
        <authorList>
            <person name="Yoshida Y."/>
            <person name="Hosoyama A."/>
            <person name="Tsuchikane K."/>
            <person name="Katsumata H."/>
            <person name="Yamazaki S."/>
            <person name="Fujita N."/>
        </authorList>
    </citation>
    <scope>NUCLEOTIDE SEQUENCE [LARGE SCALE GENOMIC DNA]</scope>
    <source>
        <strain evidence="8 9">NBRC 104925</strain>
    </source>
</reference>
<dbReference type="InterPro" id="IPR017871">
    <property type="entry name" value="ABC_transporter-like_CS"/>
</dbReference>
<dbReference type="InterPro" id="IPR003593">
    <property type="entry name" value="AAA+_ATPase"/>
</dbReference>
<dbReference type="InterPro" id="IPR050763">
    <property type="entry name" value="ABC_transporter_ATP-binding"/>
</dbReference>
<keyword evidence="5 8" id="KW-0067">ATP-binding</keyword>
<dbReference type="Gene3D" id="3.40.50.300">
    <property type="entry name" value="P-loop containing nucleotide triphosphate hydrolases"/>
    <property type="match status" value="1"/>
</dbReference>
<evidence type="ECO:0000256" key="4">
    <source>
        <dbReference type="ARBA" id="ARBA00022741"/>
    </source>
</evidence>
<dbReference type="CDD" id="cd03230">
    <property type="entry name" value="ABC_DR_subfamily_A"/>
    <property type="match status" value="1"/>
</dbReference>
<dbReference type="SUPFAM" id="SSF52540">
    <property type="entry name" value="P-loop containing nucleoside triphosphate hydrolases"/>
    <property type="match status" value="1"/>
</dbReference>
<keyword evidence="4" id="KW-0547">Nucleotide-binding</keyword>
<dbReference type="GO" id="GO:0005524">
    <property type="term" value="F:ATP binding"/>
    <property type="evidence" value="ECO:0007669"/>
    <property type="project" value="UniProtKB-KW"/>
</dbReference>
<dbReference type="PANTHER" id="PTHR42711">
    <property type="entry name" value="ABC TRANSPORTER ATP-BINDING PROTEIN"/>
    <property type="match status" value="1"/>
</dbReference>
<dbReference type="AlphaFoldDB" id="H5UQL0"/>
<dbReference type="PROSITE" id="PS50893">
    <property type="entry name" value="ABC_TRANSPORTER_2"/>
    <property type="match status" value="1"/>
</dbReference>
<evidence type="ECO:0000256" key="6">
    <source>
        <dbReference type="ARBA" id="ARBA00023251"/>
    </source>
</evidence>
<evidence type="ECO:0000256" key="5">
    <source>
        <dbReference type="ARBA" id="ARBA00022840"/>
    </source>
</evidence>
<comment type="similarity">
    <text evidence="2">Belongs to the ABC transporter superfamily.</text>
</comment>
<dbReference type="Pfam" id="PF00005">
    <property type="entry name" value="ABC_tran"/>
    <property type="match status" value="1"/>
</dbReference>
<dbReference type="PROSITE" id="PS00211">
    <property type="entry name" value="ABC_TRANSPORTER_1"/>
    <property type="match status" value="1"/>
</dbReference>
<dbReference type="STRING" id="1089455.MOPEL_032_00600"/>
<evidence type="ECO:0000256" key="2">
    <source>
        <dbReference type="ARBA" id="ARBA00005417"/>
    </source>
</evidence>
<dbReference type="OrthoDB" id="9804819at2"/>
<sequence>MTAAVEISDLHKQYGSRVALRGIDVRVDPGTVVGFVGPNGAGKTTTMRILVDVLRPTSGQVRVLGEDPRTGGARLRSRIGYLPGELRLDGRHDVASLLDHYVEISHTASVSRHDARAAWRTLAERLGVDPTRRVRGLSKGNKQKVGLVQAFVHRPDLLVLDEPTSGLDPLVQAEFLTMVREVRDEGRTVFLSSHVLSEIEQAADSVVVLREGRVVLTSAVEAVRASLGQRVHLTLAGHVAAAPFVGLDGVRSATATHDGADTRLTLDLDGTPDAALRLATTHTVLAVDAERPDLESAVMSFYTQES</sequence>